<feature type="transmembrane region" description="Helical" evidence="8">
    <location>
        <begin position="32"/>
        <end position="53"/>
    </location>
</feature>
<dbReference type="EC" id="5.-.-.-" evidence="8"/>
<dbReference type="AlphaFoldDB" id="A0A9P6NEG4"/>
<evidence type="ECO:0000256" key="4">
    <source>
        <dbReference type="ARBA" id="ARBA00022824"/>
    </source>
</evidence>
<dbReference type="EMBL" id="MU167293">
    <property type="protein sequence ID" value="KAG0144569.1"/>
    <property type="molecule type" value="Genomic_DNA"/>
</dbReference>
<reference evidence="9" key="1">
    <citation type="submission" date="2013-11" db="EMBL/GenBank/DDBJ databases">
        <title>Genome sequence of the fusiform rust pathogen reveals effectors for host alternation and coevolution with pine.</title>
        <authorList>
            <consortium name="DOE Joint Genome Institute"/>
            <person name="Smith K."/>
            <person name="Pendleton A."/>
            <person name="Kubisiak T."/>
            <person name="Anderson C."/>
            <person name="Salamov A."/>
            <person name="Aerts A."/>
            <person name="Riley R."/>
            <person name="Clum A."/>
            <person name="Lindquist E."/>
            <person name="Ence D."/>
            <person name="Campbell M."/>
            <person name="Kronenberg Z."/>
            <person name="Feau N."/>
            <person name="Dhillon B."/>
            <person name="Hamelin R."/>
            <person name="Burleigh J."/>
            <person name="Smith J."/>
            <person name="Yandell M."/>
            <person name="Nelson C."/>
            <person name="Grigoriev I."/>
            <person name="Davis J."/>
        </authorList>
    </citation>
    <scope>NUCLEOTIDE SEQUENCE</scope>
    <source>
        <strain evidence="9">G11</strain>
    </source>
</reference>
<keyword evidence="3 8" id="KW-0812">Transmembrane</keyword>
<comment type="pathway">
    <text evidence="7 8">Steroid metabolism; ergosterol biosynthesis.</text>
</comment>
<evidence type="ECO:0000313" key="10">
    <source>
        <dbReference type="Proteomes" id="UP000886653"/>
    </source>
</evidence>
<evidence type="ECO:0000313" key="9">
    <source>
        <dbReference type="EMBL" id="KAG0144569.1"/>
    </source>
</evidence>
<comment type="subcellular location">
    <subcellularLocation>
        <location evidence="1">Endoplasmic reticulum membrane</location>
    </subcellularLocation>
</comment>
<keyword evidence="10" id="KW-1185">Reference proteome</keyword>
<sequence length="260" mass="29261">MQRSVSGTHRLPPTRPKTIHVQKHPRRFLTSITRLGLLLSIFSALAIGVYIWADTVKSRWYIFDPEQMHKLSLEALDLYPNSTAGVIHHIAAKLNKQHSSRHIAADPFPTGVLSTDSDNPDWFFNNAGGAMGAMYILHASITEYLIIFGTSIGTEGHTGRHTADDYFHILEGEQWAMKAGSLEPEKYRKGTVHHLRRGQVKQYKMPEGCWALELAQGWIPPMMAFGLADGLFSTLDLPTLWNTCWITGREIVRNLMVGKI</sequence>
<dbReference type="InterPro" id="IPR006716">
    <property type="entry name" value="ERG2_sigma1_rcpt-like"/>
</dbReference>
<proteinExistence type="inferred from homology"/>
<organism evidence="9 10">
    <name type="scientific">Cronartium quercuum f. sp. fusiforme G11</name>
    <dbReference type="NCBI Taxonomy" id="708437"/>
    <lineage>
        <taxon>Eukaryota</taxon>
        <taxon>Fungi</taxon>
        <taxon>Dikarya</taxon>
        <taxon>Basidiomycota</taxon>
        <taxon>Pucciniomycotina</taxon>
        <taxon>Pucciniomycetes</taxon>
        <taxon>Pucciniales</taxon>
        <taxon>Coleosporiaceae</taxon>
        <taxon>Cronartium</taxon>
    </lineage>
</organism>
<evidence type="ECO:0000256" key="8">
    <source>
        <dbReference type="RuleBase" id="RU368083"/>
    </source>
</evidence>
<evidence type="ECO:0000256" key="2">
    <source>
        <dbReference type="ARBA" id="ARBA00007141"/>
    </source>
</evidence>
<dbReference type="GO" id="GO:0006696">
    <property type="term" value="P:ergosterol biosynthetic process"/>
    <property type="evidence" value="ECO:0007669"/>
    <property type="project" value="TreeGrafter"/>
</dbReference>
<dbReference type="PANTHER" id="PTHR10868">
    <property type="entry name" value="SIGMA 1-TYPE OPIOID RECEPTOR-RELATED"/>
    <property type="match status" value="1"/>
</dbReference>
<gene>
    <name evidence="9" type="ORF">CROQUDRAFT_716608</name>
</gene>
<evidence type="ECO:0000256" key="5">
    <source>
        <dbReference type="ARBA" id="ARBA00022989"/>
    </source>
</evidence>
<comment type="caution">
    <text evidence="9">The sequence shown here is derived from an EMBL/GenBank/DDBJ whole genome shotgun (WGS) entry which is preliminary data.</text>
</comment>
<dbReference type="Pfam" id="PF04622">
    <property type="entry name" value="ERG2_Sigma1R"/>
    <property type="match status" value="1"/>
</dbReference>
<dbReference type="PANTHER" id="PTHR10868:SF1">
    <property type="entry name" value="SIGMA NON-OPIOID INTRACELLULAR RECEPTOR 1"/>
    <property type="match status" value="1"/>
</dbReference>
<evidence type="ECO:0000256" key="7">
    <source>
        <dbReference type="ARBA" id="ARBA00029435"/>
    </source>
</evidence>
<dbReference type="Proteomes" id="UP000886653">
    <property type="component" value="Unassembled WGS sequence"/>
</dbReference>
<keyword evidence="6 8" id="KW-0472">Membrane</keyword>
<evidence type="ECO:0000256" key="6">
    <source>
        <dbReference type="ARBA" id="ARBA00023136"/>
    </source>
</evidence>
<accession>A0A9P6NEG4</accession>
<dbReference type="GO" id="GO:0005789">
    <property type="term" value="C:endoplasmic reticulum membrane"/>
    <property type="evidence" value="ECO:0007669"/>
    <property type="project" value="UniProtKB-SubCell"/>
</dbReference>
<dbReference type="OrthoDB" id="347124at2759"/>
<evidence type="ECO:0000256" key="1">
    <source>
        <dbReference type="ARBA" id="ARBA00004586"/>
    </source>
</evidence>
<keyword evidence="5 8" id="KW-1133">Transmembrane helix</keyword>
<evidence type="ECO:0000256" key="3">
    <source>
        <dbReference type="ARBA" id="ARBA00022692"/>
    </source>
</evidence>
<protein>
    <recommendedName>
        <fullName evidence="8">C-8 sterol isomerase</fullName>
        <ecNumber evidence="8">5.-.-.-</ecNumber>
    </recommendedName>
    <alternativeName>
        <fullName evidence="8">Delta-8--delta-7 sterol isomerase</fullName>
    </alternativeName>
</protein>
<comment type="similarity">
    <text evidence="2 8">Belongs to the ERG2 family.</text>
</comment>
<name>A0A9P6NEG4_9BASI</name>
<keyword evidence="4" id="KW-0256">Endoplasmic reticulum</keyword>
<comment type="function">
    <text evidence="8">Catalyzes the reaction which results in unsaturation at C-7 in the B ring of sterols.</text>
</comment>